<keyword evidence="8" id="KW-1185">Reference proteome</keyword>
<keyword evidence="1" id="KW-0479">Metal-binding</keyword>
<dbReference type="SMART" id="SM00184">
    <property type="entry name" value="RING"/>
    <property type="match status" value="1"/>
</dbReference>
<evidence type="ECO:0000256" key="2">
    <source>
        <dbReference type="ARBA" id="ARBA00022771"/>
    </source>
</evidence>
<reference evidence="7" key="1">
    <citation type="submission" date="2022-07" db="EMBL/GenBank/DDBJ databases">
        <title>Chromosome-level genome of Muraenolepis orangiensis.</title>
        <authorList>
            <person name="Kim J."/>
        </authorList>
    </citation>
    <scope>NUCLEOTIDE SEQUENCE</scope>
    <source>
        <strain evidence="7">KU_S4_2022</strain>
        <tissue evidence="7">Muscle</tissue>
    </source>
</reference>
<dbReference type="Pfam" id="PF00567">
    <property type="entry name" value="TUDOR"/>
    <property type="match status" value="1"/>
</dbReference>
<dbReference type="EMBL" id="JANIIK010000113">
    <property type="protein sequence ID" value="KAJ3592521.1"/>
    <property type="molecule type" value="Genomic_DNA"/>
</dbReference>
<protein>
    <recommendedName>
        <fullName evidence="6">RING-type domain-containing protein</fullName>
    </recommendedName>
</protein>
<feature type="compositionally biased region" description="Polar residues" evidence="5">
    <location>
        <begin position="148"/>
        <end position="162"/>
    </location>
</feature>
<dbReference type="Gene3D" id="2.40.50.90">
    <property type="match status" value="1"/>
</dbReference>
<dbReference type="OrthoDB" id="5800423at2759"/>
<organism evidence="7 8">
    <name type="scientific">Muraenolepis orangiensis</name>
    <name type="common">Patagonian moray cod</name>
    <dbReference type="NCBI Taxonomy" id="630683"/>
    <lineage>
        <taxon>Eukaryota</taxon>
        <taxon>Metazoa</taxon>
        <taxon>Chordata</taxon>
        <taxon>Craniata</taxon>
        <taxon>Vertebrata</taxon>
        <taxon>Euteleostomi</taxon>
        <taxon>Actinopterygii</taxon>
        <taxon>Neopterygii</taxon>
        <taxon>Teleostei</taxon>
        <taxon>Neoteleostei</taxon>
        <taxon>Acanthomorphata</taxon>
        <taxon>Zeiogadaria</taxon>
        <taxon>Gadariae</taxon>
        <taxon>Gadiformes</taxon>
        <taxon>Muraenolepidoidei</taxon>
        <taxon>Muraenolepididae</taxon>
        <taxon>Muraenolepis</taxon>
    </lineage>
</organism>
<dbReference type="PROSITE" id="PS50089">
    <property type="entry name" value="ZF_RING_2"/>
    <property type="match status" value="1"/>
</dbReference>
<proteinExistence type="predicted"/>
<sequence>MDGANISNNSMFCKCCGDTYALPAGPKRDNVPYALLCGHVFCGGCLRSMEADHTVLCPMCQVKSSLPEGGVSGLQEDGRIIGLIYIASINQMRRKSRSRTGFPLPTHKAEPADDNAARDDGETADGITVANYAVPTDTAETADDVEPTANTKPTTGYGQYSDNLMEESMRPPKDDVMDHTARDGEGLKEQGHVAPPEQLLELLEEALAQGAESMVHLEHIHQTLVLGQSVMAQRDKERIRAEINQSVVKATQLLHNRQEALLGELEAVEVPLPSQAQVLRVQERIEKVDTAIRKARQVLLPPSLENYCDLHEVLETLQAPVIFELSCVTMGSGLSCVLQSDSLSDFLISSLKLHSGSPKPLPEEQAARHPPRSNPTSPRKWRGTPRAEKEVPGVAPVNKEVLAPPPTGPELANYKQWARKKKSTIAIAPLNQGLDCPSVSDASSFHLVKVTYVLNPNHFYVRYMAENKEVARLSQKTTKLSSLPSSCFNPNDMLETGAQVLVNETVRLWSRGTVVHLSQIGQNDVTSCPAHLLTRARIFMPDNGVTKRIILDREPLEGMDKMRLLMSHLRKLDETMKLELSAWAPLATRCSLKDLVPTDLRKGWSAEVQQELRRVVNSVVVEMELFSKEKGVLLVDLRKPPMDHASTFPVSVTDFYSPLTNSRKQLLFYPPVHPGSQSEHSAMVTHINTLQDFYIQLVGNMESELLHSKLQMCYGSVLVEGGTRGLHLYCPYPLQACVARPASYKVVYVNDLRRIKDEFFALPAMAIQCSLADVVPADGVTWSQACSDRFSALVLRKVVSILAIGELGSKPLEVQMLEVGLQGPQVDMASLLASEHLACYRDGRADPQSDGEPAVWDPPFNCEEPPVGQDTKLQLPAVLENVRVKVTHVTSPGSFYVQLVQNEALLKRVRECAENSELQDVVWKENMFCCALVNGAWERAQILAIGSSNNIAEVQRCDFGSSAKLHPSRGSYLDGHGI</sequence>
<feature type="compositionally biased region" description="Basic and acidic residues" evidence="5">
    <location>
        <begin position="107"/>
        <end position="121"/>
    </location>
</feature>
<evidence type="ECO:0000313" key="7">
    <source>
        <dbReference type="EMBL" id="KAJ3592521.1"/>
    </source>
</evidence>
<dbReference type="GO" id="GO:0008270">
    <property type="term" value="F:zinc ion binding"/>
    <property type="evidence" value="ECO:0007669"/>
    <property type="project" value="UniProtKB-KW"/>
</dbReference>
<dbReference type="InterPro" id="IPR001841">
    <property type="entry name" value="Znf_RING"/>
</dbReference>
<gene>
    <name evidence="7" type="ORF">NHX12_007648</name>
</gene>
<feature type="region of interest" description="Disordered" evidence="5">
    <location>
        <begin position="96"/>
        <end position="122"/>
    </location>
</feature>
<dbReference type="SUPFAM" id="SSF63748">
    <property type="entry name" value="Tudor/PWWP/MBT"/>
    <property type="match status" value="1"/>
</dbReference>
<feature type="region of interest" description="Disordered" evidence="5">
    <location>
        <begin position="357"/>
        <end position="409"/>
    </location>
</feature>
<dbReference type="InterPro" id="IPR035437">
    <property type="entry name" value="SNase_OB-fold_sf"/>
</dbReference>
<keyword evidence="3" id="KW-0862">Zinc</keyword>
<dbReference type="InterPro" id="IPR013083">
    <property type="entry name" value="Znf_RING/FYVE/PHD"/>
</dbReference>
<dbReference type="PANTHER" id="PTHR16442:SF1">
    <property type="entry name" value="RING FINGER PROTEIN 17"/>
    <property type="match status" value="1"/>
</dbReference>
<dbReference type="SUPFAM" id="SSF57850">
    <property type="entry name" value="RING/U-box"/>
    <property type="match status" value="1"/>
</dbReference>
<evidence type="ECO:0000256" key="1">
    <source>
        <dbReference type="ARBA" id="ARBA00022723"/>
    </source>
</evidence>
<dbReference type="InterPro" id="IPR017907">
    <property type="entry name" value="Znf_RING_CS"/>
</dbReference>
<accession>A0A9Q0DQB0</accession>
<name>A0A9Q0DQB0_9TELE</name>
<feature type="domain" description="RING-type" evidence="6">
    <location>
        <begin position="13"/>
        <end position="61"/>
    </location>
</feature>
<comment type="caution">
    <text evidence="7">The sequence shown here is derived from an EMBL/GenBank/DDBJ whole genome shotgun (WGS) entry which is preliminary data.</text>
</comment>
<dbReference type="Proteomes" id="UP001148018">
    <property type="component" value="Unassembled WGS sequence"/>
</dbReference>
<dbReference type="PROSITE" id="PS00518">
    <property type="entry name" value="ZF_RING_1"/>
    <property type="match status" value="1"/>
</dbReference>
<dbReference type="Gene3D" id="3.30.40.10">
    <property type="entry name" value="Zinc/RING finger domain, C3HC4 (zinc finger)"/>
    <property type="match status" value="1"/>
</dbReference>
<dbReference type="AlphaFoldDB" id="A0A9Q0DQB0"/>
<dbReference type="Gene3D" id="2.30.30.140">
    <property type="match status" value="1"/>
</dbReference>
<evidence type="ECO:0000256" key="5">
    <source>
        <dbReference type="SAM" id="MobiDB-lite"/>
    </source>
</evidence>
<dbReference type="InterPro" id="IPR002999">
    <property type="entry name" value="Tudor"/>
</dbReference>
<feature type="region of interest" description="Disordered" evidence="5">
    <location>
        <begin position="136"/>
        <end position="173"/>
    </location>
</feature>
<evidence type="ECO:0000256" key="3">
    <source>
        <dbReference type="ARBA" id="ARBA00022833"/>
    </source>
</evidence>
<keyword evidence="2 4" id="KW-0863">Zinc-finger</keyword>
<evidence type="ECO:0000313" key="8">
    <source>
        <dbReference type="Proteomes" id="UP001148018"/>
    </source>
</evidence>
<evidence type="ECO:0000259" key="6">
    <source>
        <dbReference type="PROSITE" id="PS50089"/>
    </source>
</evidence>
<dbReference type="PANTHER" id="PTHR16442">
    <property type="entry name" value="RING FINGER PROTEIN 17"/>
    <property type="match status" value="1"/>
</dbReference>
<evidence type="ECO:0000256" key="4">
    <source>
        <dbReference type="PROSITE-ProRule" id="PRU00175"/>
    </source>
</evidence>